<accession>A0A371E9R0</accession>
<comment type="caution">
    <text evidence="1">The sequence shown here is derived from an EMBL/GenBank/DDBJ whole genome shotgun (WGS) entry which is preliminary data.</text>
</comment>
<dbReference type="OrthoDB" id="1935586at2759"/>
<evidence type="ECO:0000313" key="2">
    <source>
        <dbReference type="Proteomes" id="UP000257109"/>
    </source>
</evidence>
<dbReference type="InterPro" id="IPR012337">
    <property type="entry name" value="RNaseH-like_sf"/>
</dbReference>
<gene>
    <name evidence="1" type="ORF">CR513_58891</name>
</gene>
<reference evidence="1" key="1">
    <citation type="submission" date="2018-05" db="EMBL/GenBank/DDBJ databases">
        <title>Draft genome of Mucuna pruriens seed.</title>
        <authorList>
            <person name="Nnadi N.E."/>
            <person name="Vos R."/>
            <person name="Hasami M.H."/>
            <person name="Devisetty U.K."/>
            <person name="Aguiy J.C."/>
        </authorList>
    </citation>
    <scope>NUCLEOTIDE SEQUENCE [LARGE SCALE GENOMIC DNA]</scope>
    <source>
        <strain evidence="1">JCA_2017</strain>
    </source>
</reference>
<dbReference type="EMBL" id="QJKJ01015304">
    <property type="protein sequence ID" value="RDX62747.1"/>
    <property type="molecule type" value="Genomic_DNA"/>
</dbReference>
<dbReference type="AlphaFoldDB" id="A0A371E9R0"/>
<dbReference type="PANTHER" id="PTHR35046">
    <property type="entry name" value="ZINC KNUCKLE (CCHC-TYPE) FAMILY PROTEIN"/>
    <property type="match status" value="1"/>
</dbReference>
<dbReference type="STRING" id="157652.A0A371E9R0"/>
<feature type="non-terminal residue" evidence="1">
    <location>
        <position position="1"/>
    </location>
</feature>
<dbReference type="Gene3D" id="3.30.420.10">
    <property type="entry name" value="Ribonuclease H-like superfamily/Ribonuclease H"/>
    <property type="match status" value="1"/>
</dbReference>
<proteinExistence type="predicted"/>
<dbReference type="SUPFAM" id="SSF53098">
    <property type="entry name" value="Ribonuclease H-like"/>
    <property type="match status" value="1"/>
</dbReference>
<dbReference type="InterPro" id="IPR036397">
    <property type="entry name" value="RNaseH_sf"/>
</dbReference>
<evidence type="ECO:0000313" key="1">
    <source>
        <dbReference type="EMBL" id="RDX62747.1"/>
    </source>
</evidence>
<dbReference type="PANTHER" id="PTHR35046:SF9">
    <property type="entry name" value="RNA-DIRECTED DNA POLYMERASE"/>
    <property type="match status" value="1"/>
</dbReference>
<organism evidence="1 2">
    <name type="scientific">Mucuna pruriens</name>
    <name type="common">Velvet bean</name>
    <name type="synonym">Dolichos pruriens</name>
    <dbReference type="NCBI Taxonomy" id="157652"/>
    <lineage>
        <taxon>Eukaryota</taxon>
        <taxon>Viridiplantae</taxon>
        <taxon>Streptophyta</taxon>
        <taxon>Embryophyta</taxon>
        <taxon>Tracheophyta</taxon>
        <taxon>Spermatophyta</taxon>
        <taxon>Magnoliopsida</taxon>
        <taxon>eudicotyledons</taxon>
        <taxon>Gunneridae</taxon>
        <taxon>Pentapetalae</taxon>
        <taxon>rosids</taxon>
        <taxon>fabids</taxon>
        <taxon>Fabales</taxon>
        <taxon>Fabaceae</taxon>
        <taxon>Papilionoideae</taxon>
        <taxon>50 kb inversion clade</taxon>
        <taxon>NPAAA clade</taxon>
        <taxon>indigoferoid/millettioid clade</taxon>
        <taxon>Phaseoleae</taxon>
        <taxon>Mucuna</taxon>
    </lineage>
</organism>
<keyword evidence="2" id="KW-1185">Reference proteome</keyword>
<name>A0A371E9R0_MUCPR</name>
<protein>
    <recommendedName>
        <fullName evidence="3">Integrase catalytic domain-containing protein</fullName>
    </recommendedName>
</protein>
<dbReference type="Proteomes" id="UP000257109">
    <property type="component" value="Unassembled WGS sequence"/>
</dbReference>
<evidence type="ECO:0008006" key="3">
    <source>
        <dbReference type="Google" id="ProtNLM"/>
    </source>
</evidence>
<dbReference type="GO" id="GO:0003676">
    <property type="term" value="F:nucleic acid binding"/>
    <property type="evidence" value="ECO:0007669"/>
    <property type="project" value="InterPro"/>
</dbReference>
<sequence length="270" mass="31400">MHHICERCLVYKMAKSKASSNGLYTLLPIPTTPWIDISMDFVLGLPRTQSDKNSIFVVVDRFSNIEHFIPCHKSDDACHVANLFIREVLRLHKLPKSIVSKKDSKFLTHFWRTLCEFVYNRVVNKTTSHIPFKLVYGYNPLSPLDLVPLLVLSKLNSKGLSKAQFIVRLHERARMFKERQGKKFPFLRKFKLLPRGARPFLVLKRINDKTYVLDMPQEFGDQEESERDLAGTTRESLQGLLTRGRLKKLEAKVQRNKDLLRGQRASKTFM</sequence>